<protein>
    <recommendedName>
        <fullName evidence="9">Mid2 domain-containing protein</fullName>
    </recommendedName>
</protein>
<keyword evidence="4 6" id="KW-0472">Membrane</keyword>
<evidence type="ECO:0000256" key="2">
    <source>
        <dbReference type="ARBA" id="ARBA00022692"/>
    </source>
</evidence>
<reference evidence="7" key="1">
    <citation type="journal article" date="2019" name="Environ. Microbiol.">
        <title>Fungal ecological strategies reflected in gene transcription - a case study of two litter decomposers.</title>
        <authorList>
            <person name="Barbi F."/>
            <person name="Kohler A."/>
            <person name="Barry K."/>
            <person name="Baskaran P."/>
            <person name="Daum C."/>
            <person name="Fauchery L."/>
            <person name="Ihrmark K."/>
            <person name="Kuo A."/>
            <person name="LaButti K."/>
            <person name="Lipzen A."/>
            <person name="Morin E."/>
            <person name="Grigoriev I.V."/>
            <person name="Henrissat B."/>
            <person name="Lindahl B."/>
            <person name="Martin F."/>
        </authorList>
    </citation>
    <scope>NUCLEOTIDE SEQUENCE</scope>
    <source>
        <strain evidence="7">JB14</strain>
    </source>
</reference>
<comment type="subcellular location">
    <subcellularLocation>
        <location evidence="1">Membrane</location>
        <topology evidence="1">Single-pass membrane protein</topology>
    </subcellularLocation>
</comment>
<dbReference type="EMBL" id="ML769475">
    <property type="protein sequence ID" value="KAE9398991.1"/>
    <property type="molecule type" value="Genomic_DNA"/>
</dbReference>
<evidence type="ECO:0008006" key="9">
    <source>
        <dbReference type="Google" id="ProtNLM"/>
    </source>
</evidence>
<evidence type="ECO:0000256" key="5">
    <source>
        <dbReference type="SAM" id="MobiDB-lite"/>
    </source>
</evidence>
<feature type="region of interest" description="Disordered" evidence="5">
    <location>
        <begin position="270"/>
        <end position="316"/>
    </location>
</feature>
<dbReference type="Proteomes" id="UP000799118">
    <property type="component" value="Unassembled WGS sequence"/>
</dbReference>
<feature type="compositionally biased region" description="Polar residues" evidence="5">
    <location>
        <begin position="298"/>
        <end position="308"/>
    </location>
</feature>
<evidence type="ECO:0000313" key="7">
    <source>
        <dbReference type="EMBL" id="KAE9398991.1"/>
    </source>
</evidence>
<dbReference type="OrthoDB" id="3263215at2759"/>
<evidence type="ECO:0000313" key="8">
    <source>
        <dbReference type="Proteomes" id="UP000799118"/>
    </source>
</evidence>
<organism evidence="7 8">
    <name type="scientific">Gymnopus androsaceus JB14</name>
    <dbReference type="NCBI Taxonomy" id="1447944"/>
    <lineage>
        <taxon>Eukaryota</taxon>
        <taxon>Fungi</taxon>
        <taxon>Dikarya</taxon>
        <taxon>Basidiomycota</taxon>
        <taxon>Agaricomycotina</taxon>
        <taxon>Agaricomycetes</taxon>
        <taxon>Agaricomycetidae</taxon>
        <taxon>Agaricales</taxon>
        <taxon>Marasmiineae</taxon>
        <taxon>Omphalotaceae</taxon>
        <taxon>Gymnopus</taxon>
    </lineage>
</organism>
<evidence type="ECO:0000256" key="3">
    <source>
        <dbReference type="ARBA" id="ARBA00022989"/>
    </source>
</evidence>
<dbReference type="GO" id="GO:0016020">
    <property type="term" value="C:membrane"/>
    <property type="evidence" value="ECO:0007669"/>
    <property type="project" value="UniProtKB-SubCell"/>
</dbReference>
<keyword evidence="3 6" id="KW-1133">Transmembrane helix</keyword>
<feature type="compositionally biased region" description="Polar residues" evidence="5">
    <location>
        <begin position="415"/>
        <end position="426"/>
    </location>
</feature>
<proteinExistence type="predicted"/>
<evidence type="ECO:0000256" key="6">
    <source>
        <dbReference type="SAM" id="Phobius"/>
    </source>
</evidence>
<keyword evidence="8" id="KW-1185">Reference proteome</keyword>
<evidence type="ECO:0000256" key="4">
    <source>
        <dbReference type="ARBA" id="ARBA00023136"/>
    </source>
</evidence>
<feature type="transmembrane region" description="Helical" evidence="6">
    <location>
        <begin position="188"/>
        <end position="213"/>
    </location>
</feature>
<feature type="compositionally biased region" description="Low complexity" evidence="5">
    <location>
        <begin position="284"/>
        <end position="297"/>
    </location>
</feature>
<keyword evidence="2 6" id="KW-0812">Transmembrane</keyword>
<evidence type="ECO:0000256" key="1">
    <source>
        <dbReference type="ARBA" id="ARBA00004167"/>
    </source>
</evidence>
<dbReference type="AlphaFoldDB" id="A0A6A4HN06"/>
<dbReference type="PANTHER" id="PTHR15549:SF26">
    <property type="entry name" value="AXIAL BUDDING PATTERN PROTEIN 2-RELATED"/>
    <property type="match status" value="1"/>
</dbReference>
<name>A0A6A4HN06_9AGAR</name>
<feature type="region of interest" description="Disordered" evidence="5">
    <location>
        <begin position="383"/>
        <end position="437"/>
    </location>
</feature>
<dbReference type="InterPro" id="IPR051694">
    <property type="entry name" value="Immunoregulatory_rcpt-like"/>
</dbReference>
<gene>
    <name evidence="7" type="ORF">BT96DRAFT_712517</name>
</gene>
<accession>A0A6A4HN06</accession>
<sequence>MSTSCTSSPTSTDTQLVTSTTVSTTFSVETTTLPGTPSPIVSTFCAAFSTPSPLSTTLGTSVCISTGTSTIGTTTIGGGVTTTQVPGVTTIFNTITQFSTLFGSSCTVINTTPAPTPSTVTVLSVTTPPPSTITFQSTSTLANGQVTAQMVTLTSTLPPSSFIVTSTSTGFLANETGGSSTSSSSSHLGAIIGGALGGALALIAVLVLVWCFIMRRRRRWDDIFDKDIYTVTNSSSKKRFALDDVEPKPYDYGLVGALPTLSNALPLSPDMGMRPTTAGTMQGSVSPPVTPDSSSRPISSGTVHSTASGHPASTDGYFNDHRLSSFSSAMDGERKFQVVNGTGSRASILSSPDVHLDEHSHVAAIVEEGIGQGSGIGKSTALRSSIGGKVRDSKAVRQSSGGLPRSSLEVGGGSSQMPVATQSQEPSDLIAPPAYED</sequence>
<dbReference type="PANTHER" id="PTHR15549">
    <property type="entry name" value="PAIRED IMMUNOGLOBULIN-LIKE TYPE 2 RECEPTOR"/>
    <property type="match status" value="1"/>
</dbReference>
<dbReference type="GO" id="GO:0071944">
    <property type="term" value="C:cell periphery"/>
    <property type="evidence" value="ECO:0007669"/>
    <property type="project" value="UniProtKB-ARBA"/>
</dbReference>